<proteinExistence type="predicted"/>
<organism evidence="2 3">
    <name type="scientific">Penicillium egyptiacum</name>
    <dbReference type="NCBI Taxonomy" id="1303716"/>
    <lineage>
        <taxon>Eukaryota</taxon>
        <taxon>Fungi</taxon>
        <taxon>Dikarya</taxon>
        <taxon>Ascomycota</taxon>
        <taxon>Pezizomycotina</taxon>
        <taxon>Eurotiomycetes</taxon>
        <taxon>Eurotiomycetidae</taxon>
        <taxon>Eurotiales</taxon>
        <taxon>Aspergillaceae</taxon>
        <taxon>Penicillium</taxon>
    </lineage>
</organism>
<gene>
    <name evidence="2" type="ORF">PEGY_LOCUS2030</name>
</gene>
<feature type="region of interest" description="Disordered" evidence="1">
    <location>
        <begin position="370"/>
        <end position="555"/>
    </location>
</feature>
<protein>
    <recommendedName>
        <fullName evidence="4">Ubiquitin carboxyl-terminal hydrolase 19</fullName>
    </recommendedName>
</protein>
<name>A0A9W4P3S3_9EURO</name>
<feature type="compositionally biased region" description="Polar residues" evidence="1">
    <location>
        <begin position="70"/>
        <end position="85"/>
    </location>
</feature>
<dbReference type="Proteomes" id="UP001154252">
    <property type="component" value="Unassembled WGS sequence"/>
</dbReference>
<dbReference type="AlphaFoldDB" id="A0A9W4P3S3"/>
<keyword evidence="3" id="KW-1185">Reference proteome</keyword>
<reference evidence="2" key="1">
    <citation type="submission" date="2021-07" db="EMBL/GenBank/DDBJ databases">
        <authorList>
            <person name="Branca A.L. A."/>
        </authorList>
    </citation>
    <scope>NUCLEOTIDE SEQUENCE</scope>
</reference>
<accession>A0A9W4P3S3</accession>
<evidence type="ECO:0000313" key="3">
    <source>
        <dbReference type="Proteomes" id="UP001154252"/>
    </source>
</evidence>
<feature type="compositionally biased region" description="Polar residues" evidence="1">
    <location>
        <begin position="509"/>
        <end position="527"/>
    </location>
</feature>
<dbReference type="EMBL" id="CAJVRC010000843">
    <property type="protein sequence ID" value="CAG8890004.1"/>
    <property type="molecule type" value="Genomic_DNA"/>
</dbReference>
<evidence type="ECO:0008006" key="4">
    <source>
        <dbReference type="Google" id="ProtNLM"/>
    </source>
</evidence>
<feature type="region of interest" description="Disordered" evidence="1">
    <location>
        <begin position="65"/>
        <end position="194"/>
    </location>
</feature>
<feature type="compositionally biased region" description="Low complexity" evidence="1">
    <location>
        <begin position="490"/>
        <end position="508"/>
    </location>
</feature>
<feature type="compositionally biased region" description="Polar residues" evidence="1">
    <location>
        <begin position="407"/>
        <end position="416"/>
    </location>
</feature>
<comment type="caution">
    <text evidence="2">The sequence shown here is derived from an EMBL/GenBank/DDBJ whole genome shotgun (WGS) entry which is preliminary data.</text>
</comment>
<dbReference type="OrthoDB" id="5369841at2759"/>
<evidence type="ECO:0000256" key="1">
    <source>
        <dbReference type="SAM" id="MobiDB-lite"/>
    </source>
</evidence>
<evidence type="ECO:0000313" key="2">
    <source>
        <dbReference type="EMBL" id="CAG8890004.1"/>
    </source>
</evidence>
<sequence>MDAQYPFASRDDIWRVFDELKELHIAQYEQGERLAQLERRRDDDARLRSPWCPVSPFPHSVGAITPGSPPLSSRINSPLTKTSLPDPTFHSPPDAFKGFDQGHHSAMASSAVGFDAEDEPRRGASRANSVRFDESAIHGNGQASRSSNDLPLRTGSGLSTHPLLERTFSHQSDGRLSSSGHSHHSARTNSLRLNTTRLLGTTPIESPLIPPPGLFLLGPVPSIIRCWLTDTFTNGSLLYAAVCSGSYVSTLGLSMVREFGMENMVVRESDVQYIKLPLYLPEALIHPSSSRPGTPTHQVPTVTIRFVVREIDVGDNSIQIIIGSDVMRAHNADILFSQDKLIMVDDEHNRVSVPLVRPEKDSVFKSLCTSPGTPNSGDILGPPTNGNPSVGIIGRPANVQGKPASAPPSTRLSGSENIDPHKSHIQNTQAHAHVAAETRPASANPPTSEPTKTEDISCWGGPWRRDAKKSTNTTKTSDKREMKVFRTGKSTSHANSTTSASAPGSATTEQANKSSLPITSVHHPTTPSDKHGTLNPVGGASAFGWLNPPHHNASS</sequence>